<reference evidence="2" key="1">
    <citation type="submission" date="2019-10" db="EMBL/GenBank/DDBJ databases">
        <authorList>
            <person name="Zhang R."/>
            <person name="Pan Y."/>
            <person name="Wang J."/>
            <person name="Ma R."/>
            <person name="Yu S."/>
        </authorList>
    </citation>
    <scope>NUCLEOTIDE SEQUENCE</scope>
    <source>
        <strain evidence="2">LA-IB0</strain>
        <tissue evidence="2">Leaf</tissue>
    </source>
</reference>
<evidence type="ECO:0000313" key="3">
    <source>
        <dbReference type="Proteomes" id="UP000826271"/>
    </source>
</evidence>
<dbReference type="SMART" id="SM00971">
    <property type="entry name" value="SATase_N"/>
    <property type="match status" value="1"/>
</dbReference>
<dbReference type="SUPFAM" id="SSF51161">
    <property type="entry name" value="Trimeric LpxA-like enzymes"/>
    <property type="match status" value="1"/>
</dbReference>
<dbReference type="Gene3D" id="1.10.3130.10">
    <property type="entry name" value="serine acetyltransferase, domain 1"/>
    <property type="match status" value="2"/>
</dbReference>
<organism evidence="2 3">
    <name type="scientific">Buddleja alternifolia</name>
    <dbReference type="NCBI Taxonomy" id="168488"/>
    <lineage>
        <taxon>Eukaryota</taxon>
        <taxon>Viridiplantae</taxon>
        <taxon>Streptophyta</taxon>
        <taxon>Embryophyta</taxon>
        <taxon>Tracheophyta</taxon>
        <taxon>Spermatophyta</taxon>
        <taxon>Magnoliopsida</taxon>
        <taxon>eudicotyledons</taxon>
        <taxon>Gunneridae</taxon>
        <taxon>Pentapetalae</taxon>
        <taxon>asterids</taxon>
        <taxon>lamiids</taxon>
        <taxon>Lamiales</taxon>
        <taxon>Scrophulariaceae</taxon>
        <taxon>Buddlejeae</taxon>
        <taxon>Buddleja</taxon>
    </lineage>
</organism>
<protein>
    <recommendedName>
        <fullName evidence="1">Serine acetyltransferase N-terminal domain-containing protein</fullName>
    </recommendedName>
</protein>
<evidence type="ECO:0000313" key="2">
    <source>
        <dbReference type="EMBL" id="KAG8364719.1"/>
    </source>
</evidence>
<dbReference type="EMBL" id="WHWC01000018">
    <property type="protein sequence ID" value="KAG8364719.1"/>
    <property type="molecule type" value="Genomic_DNA"/>
</dbReference>
<dbReference type="InterPro" id="IPR010493">
    <property type="entry name" value="Ser_AcTrfase_N"/>
</dbReference>
<sequence length="326" mass="36039">MEDVIDDLRVVKEENPACISHVQCYWIGHDLWANGRKALALLIQNKVSEIFSTNIHPVEKIGKGIFLDHGTGSMVLKPVPAESIVVGKLRPFRYKTEYLKYLPLIFISGQKLEKEFFSIMGRVGNGVVILGGTCALGNIRLENEAKIGAGSMVLKPVSAGSIVVGNPARLIGVEANLVNMVPKLILVVTRIHFIPFKHCTSTNAASIRFLFKHSTSTKGTYYETRFPSLSSPLPIHEKNSNSPGDDLLLLMKENVKLDVEQEPLLSEYYFCTILAHNSMEGALANSLSLKLSTSRLLSDTLYQIFLGVLTEDQEIMVAVIDDLRVV</sequence>
<feature type="domain" description="Serine acetyltransferase N-terminal" evidence="1">
    <location>
        <begin position="251"/>
        <end position="325"/>
    </location>
</feature>
<dbReference type="GO" id="GO:0005737">
    <property type="term" value="C:cytoplasm"/>
    <property type="evidence" value="ECO:0007669"/>
    <property type="project" value="InterPro"/>
</dbReference>
<dbReference type="Pfam" id="PF06426">
    <property type="entry name" value="SATase_N"/>
    <property type="match status" value="1"/>
</dbReference>
<keyword evidence="3" id="KW-1185">Reference proteome</keyword>
<dbReference type="AlphaFoldDB" id="A0AAV6W477"/>
<evidence type="ECO:0000259" key="1">
    <source>
        <dbReference type="SMART" id="SM00971"/>
    </source>
</evidence>
<name>A0AAV6W477_9LAMI</name>
<dbReference type="PANTHER" id="PTHR42811">
    <property type="entry name" value="SERINE ACETYLTRANSFERASE"/>
    <property type="match status" value="1"/>
</dbReference>
<dbReference type="GO" id="GO:0006535">
    <property type="term" value="P:cysteine biosynthetic process from serine"/>
    <property type="evidence" value="ECO:0007669"/>
    <property type="project" value="InterPro"/>
</dbReference>
<proteinExistence type="predicted"/>
<accession>A0AAV6W477</accession>
<dbReference type="Gene3D" id="2.160.10.10">
    <property type="entry name" value="Hexapeptide repeat proteins"/>
    <property type="match status" value="1"/>
</dbReference>
<dbReference type="InterPro" id="IPR011004">
    <property type="entry name" value="Trimer_LpxA-like_sf"/>
</dbReference>
<gene>
    <name evidence="2" type="ORF">BUALT_Bualt18G0028000</name>
</gene>
<dbReference type="InterPro" id="IPR042122">
    <property type="entry name" value="Ser_AcTrfase_N_sf"/>
</dbReference>
<dbReference type="GO" id="GO:0009001">
    <property type="term" value="F:serine O-acetyltransferase activity"/>
    <property type="evidence" value="ECO:0007669"/>
    <property type="project" value="InterPro"/>
</dbReference>
<dbReference type="Proteomes" id="UP000826271">
    <property type="component" value="Unassembled WGS sequence"/>
</dbReference>
<comment type="caution">
    <text evidence="2">The sequence shown here is derived from an EMBL/GenBank/DDBJ whole genome shotgun (WGS) entry which is preliminary data.</text>
</comment>